<comment type="caution">
    <text evidence="3">The sequence shown here is derived from an EMBL/GenBank/DDBJ whole genome shotgun (WGS) entry which is preliminary data.</text>
</comment>
<feature type="domain" description="Spindle assembly abnormal protein 6 N-terminal" evidence="2">
    <location>
        <begin position="28"/>
        <end position="126"/>
    </location>
</feature>
<dbReference type="Pfam" id="PF16531">
    <property type="entry name" value="SAS-6_N"/>
    <property type="match status" value="1"/>
</dbReference>
<sequence length="252" mass="29917">MTLNDSCLYAASHRIPFYHKNGFIEERQLSTILSDNGERIQIKLRDLSDCCFNFTENISIREFEKIRVNQTLDINYGEFKTNIIEMLHQFQTGEIYLKGELQDKKCLLTFYTKSKIKNIIFLMLELHLTDQSEIITEMYLEMSEVQNTNKRLQKQLCMSKKQVQEKELEVEKLEITKNIIMSQFCRCFQQVDELFSTKINYIQNLVLNKMCIFKTQIMNLQKHVESIKKDNDSKAIKNKQILVKLQDLQQKS</sequence>
<keyword evidence="1" id="KW-0175">Coiled coil</keyword>
<evidence type="ECO:0000256" key="1">
    <source>
        <dbReference type="SAM" id="Coils"/>
    </source>
</evidence>
<dbReference type="InterPro" id="IPR038558">
    <property type="entry name" value="SAS-6_N_sf"/>
</dbReference>
<name>A0A834IYT3_RHYFE</name>
<protein>
    <recommendedName>
        <fullName evidence="2">Spindle assembly abnormal protein 6 N-terminal domain-containing protein</fullName>
    </recommendedName>
</protein>
<organism evidence="3 4">
    <name type="scientific">Rhynchophorus ferrugineus</name>
    <name type="common">Red palm weevil</name>
    <name type="synonym">Curculio ferrugineus</name>
    <dbReference type="NCBI Taxonomy" id="354439"/>
    <lineage>
        <taxon>Eukaryota</taxon>
        <taxon>Metazoa</taxon>
        <taxon>Ecdysozoa</taxon>
        <taxon>Arthropoda</taxon>
        <taxon>Hexapoda</taxon>
        <taxon>Insecta</taxon>
        <taxon>Pterygota</taxon>
        <taxon>Neoptera</taxon>
        <taxon>Endopterygota</taxon>
        <taxon>Coleoptera</taxon>
        <taxon>Polyphaga</taxon>
        <taxon>Cucujiformia</taxon>
        <taxon>Curculionidae</taxon>
        <taxon>Dryophthorinae</taxon>
        <taxon>Rhynchophorus</taxon>
    </lineage>
</organism>
<keyword evidence="4" id="KW-1185">Reference proteome</keyword>
<dbReference type="Gene3D" id="2.170.210.20">
    <property type="entry name" value="Spindle assembly abnormal protein 6, N-terminal domain"/>
    <property type="match status" value="1"/>
</dbReference>
<evidence type="ECO:0000259" key="2">
    <source>
        <dbReference type="Pfam" id="PF16531"/>
    </source>
</evidence>
<dbReference type="Proteomes" id="UP000625711">
    <property type="component" value="Unassembled WGS sequence"/>
</dbReference>
<reference evidence="3" key="1">
    <citation type="submission" date="2020-08" db="EMBL/GenBank/DDBJ databases">
        <title>Genome sequencing and assembly of the red palm weevil Rhynchophorus ferrugineus.</title>
        <authorList>
            <person name="Dias G.B."/>
            <person name="Bergman C.M."/>
            <person name="Manee M."/>
        </authorList>
    </citation>
    <scope>NUCLEOTIDE SEQUENCE</scope>
    <source>
        <strain evidence="3">AA-2017</strain>
        <tissue evidence="3">Whole larva</tissue>
    </source>
</reference>
<accession>A0A834IYT3</accession>
<dbReference type="OrthoDB" id="49058at2759"/>
<evidence type="ECO:0000313" key="3">
    <source>
        <dbReference type="EMBL" id="KAF7286675.1"/>
    </source>
</evidence>
<feature type="coiled-coil region" evidence="1">
    <location>
        <begin position="135"/>
        <end position="183"/>
    </location>
</feature>
<dbReference type="InterPro" id="IPR032396">
    <property type="entry name" value="SAS-6_N"/>
</dbReference>
<evidence type="ECO:0000313" key="4">
    <source>
        <dbReference type="Proteomes" id="UP000625711"/>
    </source>
</evidence>
<dbReference type="AlphaFoldDB" id="A0A834IYT3"/>
<gene>
    <name evidence="3" type="ORF">GWI33_004700</name>
</gene>
<proteinExistence type="predicted"/>
<dbReference type="EMBL" id="JAACXV010000023">
    <property type="protein sequence ID" value="KAF7286675.1"/>
    <property type="molecule type" value="Genomic_DNA"/>
</dbReference>